<organism evidence="1 2">
    <name type="scientific">Acinetobacter bereziniae</name>
    <name type="common">Acinetobacter genomosp. 10</name>
    <dbReference type="NCBI Taxonomy" id="106648"/>
    <lineage>
        <taxon>Bacteria</taxon>
        <taxon>Pseudomonadati</taxon>
        <taxon>Pseudomonadota</taxon>
        <taxon>Gammaproteobacteria</taxon>
        <taxon>Moraxellales</taxon>
        <taxon>Moraxellaceae</taxon>
        <taxon>Acinetobacter</taxon>
    </lineage>
</organism>
<dbReference type="InterPro" id="IPR012902">
    <property type="entry name" value="N_methyl_site"/>
</dbReference>
<proteinExistence type="predicted"/>
<dbReference type="RefSeq" id="WP_151781292.1">
    <property type="nucleotide sequence ID" value="NZ_BKNL01000045.1"/>
</dbReference>
<dbReference type="Proteomes" id="UP000644140">
    <property type="component" value="Chromosome"/>
</dbReference>
<accession>A0A8I1DH78</accession>
<protein>
    <submittedName>
        <fullName evidence="1">Prepilin-type N-terminal cleavage/methylation domain-containing protein</fullName>
    </submittedName>
</protein>
<sequence length="121" mass="13075">MKSKNVIAGFTLIEILIVIAIIGILATIAIPLYLHYIQDSQNKACLIEAKAYANRVLYQYKGEGLQNGFAVPTPSACETITDASSWNETTTNLVIEAKSKNSTTVNIKCDLSLGANCIIIP</sequence>
<dbReference type="AlphaFoldDB" id="A0A8I1DH78"/>
<evidence type="ECO:0000313" key="2">
    <source>
        <dbReference type="Proteomes" id="UP000644140"/>
    </source>
</evidence>
<evidence type="ECO:0000313" key="1">
    <source>
        <dbReference type="EMBL" id="UUN98279.1"/>
    </source>
</evidence>
<dbReference type="Pfam" id="PF07963">
    <property type="entry name" value="N_methyl"/>
    <property type="match status" value="1"/>
</dbReference>
<name>A0A8I1DH78_ACIBZ</name>
<reference evidence="1" key="1">
    <citation type="submission" date="2022-02" db="EMBL/GenBank/DDBJ databases">
        <title>Characterization of Tn125 harboring carbapenem-resistant Acinetobacter bereziniae clinical isolates.</title>
        <authorList>
            <person name="Wong N.-K."/>
            <person name="Pan Q."/>
        </authorList>
    </citation>
    <scope>NUCLEOTIDE SEQUENCE</scope>
    <source>
        <strain evidence="1">GD03393</strain>
    </source>
</reference>
<dbReference type="InterPro" id="IPR045584">
    <property type="entry name" value="Pilin-like"/>
</dbReference>
<dbReference type="Gene3D" id="3.30.700.10">
    <property type="entry name" value="Glycoprotein, Type 4 Pilin"/>
    <property type="match status" value="1"/>
</dbReference>
<dbReference type="PROSITE" id="PS00409">
    <property type="entry name" value="PROKAR_NTER_METHYL"/>
    <property type="match status" value="1"/>
</dbReference>
<dbReference type="EMBL" id="CP092085">
    <property type="protein sequence ID" value="UUN98279.1"/>
    <property type="molecule type" value="Genomic_DNA"/>
</dbReference>
<gene>
    <name evidence="1" type="ORF">I9054_002080</name>
</gene>
<dbReference type="SUPFAM" id="SSF54523">
    <property type="entry name" value="Pili subunits"/>
    <property type="match status" value="1"/>
</dbReference>
<dbReference type="NCBIfam" id="TIGR02532">
    <property type="entry name" value="IV_pilin_GFxxxE"/>
    <property type="match status" value="1"/>
</dbReference>